<sequence>MAEIPALRTDGQNWLTWRANLEEALEELGISAYLSQTTPNPYNEQANTLAKCAIASTIPDSLFLQILRFKSAYECFETLRTLFEKPTTTTAVQYELRSDKYKWEATYGLETVNDHVRTRKRARRQHSHAPGTTTTQVDHHQPRQMLYDQRSNGEGRGEGVGGDDKVEGNDDREMLYGDNKRRRQKEEARDEASRDDEEGLETREVEGMLNEGKERMTVTSVNEDSQLIINDEDNSPSPPLPPNHLPTPEPPQLDTTPSPSPPERRNGNIDTAKSNKTPAQRHADAVHDPGGKTDTPGSVPPSVWLEGERNRATSLNVETDDNEVDEMKPSRNPVGTTDGDACRPSEPTEPPDKKEGERGVDTKSRDKTMVENIESKMSNQDDKPEGRGDKRDKLKEVEVEARSQSEGEGCHRDGRMIRVT</sequence>
<dbReference type="OrthoDB" id="2691962at2759"/>
<feature type="region of interest" description="Disordered" evidence="1">
    <location>
        <begin position="114"/>
        <end position="420"/>
    </location>
</feature>
<feature type="compositionally biased region" description="Basic and acidic residues" evidence="1">
    <location>
        <begin position="379"/>
        <end position="420"/>
    </location>
</feature>
<feature type="compositionally biased region" description="Basic and acidic residues" evidence="1">
    <location>
        <begin position="200"/>
        <end position="216"/>
    </location>
</feature>
<feature type="compositionally biased region" description="Pro residues" evidence="1">
    <location>
        <begin position="236"/>
        <end position="251"/>
    </location>
</feature>
<proteinExistence type="predicted"/>
<evidence type="ECO:0000256" key="1">
    <source>
        <dbReference type="SAM" id="MobiDB-lite"/>
    </source>
</evidence>
<organism evidence="2 3">
    <name type="scientific">Paxillus involutus ATCC 200175</name>
    <dbReference type="NCBI Taxonomy" id="664439"/>
    <lineage>
        <taxon>Eukaryota</taxon>
        <taxon>Fungi</taxon>
        <taxon>Dikarya</taxon>
        <taxon>Basidiomycota</taxon>
        <taxon>Agaricomycotina</taxon>
        <taxon>Agaricomycetes</taxon>
        <taxon>Agaricomycetidae</taxon>
        <taxon>Boletales</taxon>
        <taxon>Paxilineae</taxon>
        <taxon>Paxillaceae</taxon>
        <taxon>Paxillus</taxon>
    </lineage>
</organism>
<dbReference type="Proteomes" id="UP000053647">
    <property type="component" value="Unassembled WGS sequence"/>
</dbReference>
<reference evidence="3" key="2">
    <citation type="submission" date="2015-01" db="EMBL/GenBank/DDBJ databases">
        <title>Evolutionary Origins and Diversification of the Mycorrhizal Mutualists.</title>
        <authorList>
            <consortium name="DOE Joint Genome Institute"/>
            <consortium name="Mycorrhizal Genomics Consortium"/>
            <person name="Kohler A."/>
            <person name="Kuo A."/>
            <person name="Nagy L.G."/>
            <person name="Floudas D."/>
            <person name="Copeland A."/>
            <person name="Barry K.W."/>
            <person name="Cichocki N."/>
            <person name="Veneault-Fourrey C."/>
            <person name="LaButti K."/>
            <person name="Lindquist E.A."/>
            <person name="Lipzen A."/>
            <person name="Lundell T."/>
            <person name="Morin E."/>
            <person name="Murat C."/>
            <person name="Riley R."/>
            <person name="Ohm R."/>
            <person name="Sun H."/>
            <person name="Tunlid A."/>
            <person name="Henrissat B."/>
            <person name="Grigoriev I.V."/>
            <person name="Hibbett D.S."/>
            <person name="Martin F."/>
        </authorList>
    </citation>
    <scope>NUCLEOTIDE SEQUENCE [LARGE SCALE GENOMIC DNA]</scope>
    <source>
        <strain evidence="3">ATCC 200175</strain>
    </source>
</reference>
<dbReference type="EMBL" id="KN819424">
    <property type="protein sequence ID" value="KIJ09950.1"/>
    <property type="molecule type" value="Genomic_DNA"/>
</dbReference>
<reference evidence="2 3" key="1">
    <citation type="submission" date="2014-06" db="EMBL/GenBank/DDBJ databases">
        <authorList>
            <consortium name="DOE Joint Genome Institute"/>
            <person name="Kuo A."/>
            <person name="Kohler A."/>
            <person name="Nagy L.G."/>
            <person name="Floudas D."/>
            <person name="Copeland A."/>
            <person name="Barry K.W."/>
            <person name="Cichocki N."/>
            <person name="Veneault-Fourrey C."/>
            <person name="LaButti K."/>
            <person name="Lindquist E.A."/>
            <person name="Lipzen A."/>
            <person name="Lundell T."/>
            <person name="Morin E."/>
            <person name="Murat C."/>
            <person name="Sun H."/>
            <person name="Tunlid A."/>
            <person name="Henrissat B."/>
            <person name="Grigoriev I.V."/>
            <person name="Hibbett D.S."/>
            <person name="Martin F."/>
            <person name="Nordberg H.P."/>
            <person name="Cantor M.N."/>
            <person name="Hua S.X."/>
        </authorList>
    </citation>
    <scope>NUCLEOTIDE SEQUENCE [LARGE SCALE GENOMIC DNA]</scope>
    <source>
        <strain evidence="2 3">ATCC 200175</strain>
    </source>
</reference>
<feature type="compositionally biased region" description="Polar residues" evidence="1">
    <location>
        <begin position="268"/>
        <end position="278"/>
    </location>
</feature>
<accession>A0A0C9T2P5</accession>
<dbReference type="HOGENOM" id="CLU_715908_0_0_1"/>
<feature type="compositionally biased region" description="Polar residues" evidence="1">
    <location>
        <begin position="217"/>
        <end position="228"/>
    </location>
</feature>
<feature type="compositionally biased region" description="Basic and acidic residues" evidence="1">
    <location>
        <begin position="350"/>
        <end position="369"/>
    </location>
</feature>
<dbReference type="AlphaFoldDB" id="A0A0C9T2P5"/>
<gene>
    <name evidence="2" type="ORF">PAXINDRAFT_16988</name>
</gene>
<feature type="compositionally biased region" description="Basic and acidic residues" evidence="1">
    <location>
        <begin position="281"/>
        <end position="291"/>
    </location>
</feature>
<feature type="compositionally biased region" description="Basic and acidic residues" evidence="1">
    <location>
        <begin position="151"/>
        <end position="192"/>
    </location>
</feature>
<evidence type="ECO:0000313" key="2">
    <source>
        <dbReference type="EMBL" id="KIJ09950.1"/>
    </source>
</evidence>
<feature type="compositionally biased region" description="Basic residues" evidence="1">
    <location>
        <begin position="117"/>
        <end position="127"/>
    </location>
</feature>
<name>A0A0C9T2P5_PAXIN</name>
<keyword evidence="3" id="KW-1185">Reference proteome</keyword>
<protein>
    <submittedName>
        <fullName evidence="2">Unplaced genomic scaffold PAXINscaffold_102, whole genome shotgun sequence</fullName>
    </submittedName>
</protein>
<evidence type="ECO:0000313" key="3">
    <source>
        <dbReference type="Proteomes" id="UP000053647"/>
    </source>
</evidence>